<dbReference type="PANTHER" id="PTHR22912:SF151">
    <property type="entry name" value="DIHYDROLIPOYL DEHYDROGENASE, MITOCHONDRIAL"/>
    <property type="match status" value="1"/>
</dbReference>
<comment type="similarity">
    <text evidence="1">Belongs to the class-I pyridine nucleotide-disulfide oxidoreductase family.</text>
</comment>
<dbReference type="AlphaFoldDB" id="K0TAU2"/>
<dbReference type="OrthoDB" id="361797at2759"/>
<evidence type="ECO:0000256" key="3">
    <source>
        <dbReference type="ARBA" id="ARBA00022827"/>
    </source>
</evidence>
<keyword evidence="4" id="KW-0520">NAD</keyword>
<evidence type="ECO:0000256" key="2">
    <source>
        <dbReference type="ARBA" id="ARBA00022630"/>
    </source>
</evidence>
<keyword evidence="2" id="KW-0285">Flavoprotein</keyword>
<protein>
    <submittedName>
        <fullName evidence="7">Uncharacterized protein</fullName>
    </submittedName>
</protein>
<name>K0TAU2_THAOC</name>
<dbReference type="InterPro" id="IPR016156">
    <property type="entry name" value="FAD/NAD-linked_Rdtase_dimer_sf"/>
</dbReference>
<reference evidence="7 8" key="1">
    <citation type="journal article" date="2012" name="Genome Biol.">
        <title>Genome and low-iron response of an oceanic diatom adapted to chronic iron limitation.</title>
        <authorList>
            <person name="Lommer M."/>
            <person name="Specht M."/>
            <person name="Roy A.S."/>
            <person name="Kraemer L."/>
            <person name="Andreson R."/>
            <person name="Gutowska M.A."/>
            <person name="Wolf J."/>
            <person name="Bergner S.V."/>
            <person name="Schilhabel M.B."/>
            <person name="Klostermeier U.C."/>
            <person name="Beiko R.G."/>
            <person name="Rosenstiel P."/>
            <person name="Hippler M."/>
            <person name="Laroche J."/>
        </authorList>
    </citation>
    <scope>NUCLEOTIDE SEQUENCE [LARGE SCALE GENOMIC DNA]</scope>
    <source>
        <strain evidence="7 8">CCMP1005</strain>
    </source>
</reference>
<evidence type="ECO:0000313" key="8">
    <source>
        <dbReference type="Proteomes" id="UP000266841"/>
    </source>
</evidence>
<dbReference type="GO" id="GO:0006103">
    <property type="term" value="P:2-oxoglutarate metabolic process"/>
    <property type="evidence" value="ECO:0007669"/>
    <property type="project" value="TreeGrafter"/>
</dbReference>
<dbReference type="SUPFAM" id="SSF55424">
    <property type="entry name" value="FAD/NAD-linked reductases, dimerisation (C-terminal) domain"/>
    <property type="match status" value="1"/>
</dbReference>
<organism evidence="7 8">
    <name type="scientific">Thalassiosira oceanica</name>
    <name type="common">Marine diatom</name>
    <dbReference type="NCBI Taxonomy" id="159749"/>
    <lineage>
        <taxon>Eukaryota</taxon>
        <taxon>Sar</taxon>
        <taxon>Stramenopiles</taxon>
        <taxon>Ochrophyta</taxon>
        <taxon>Bacillariophyta</taxon>
        <taxon>Coscinodiscophyceae</taxon>
        <taxon>Thalassiosirophycidae</taxon>
        <taxon>Thalassiosirales</taxon>
        <taxon>Thalassiosiraceae</taxon>
        <taxon>Thalassiosira</taxon>
    </lineage>
</organism>
<dbReference type="EMBL" id="AGNL01012895">
    <property type="protein sequence ID" value="EJK67607.1"/>
    <property type="molecule type" value="Genomic_DNA"/>
</dbReference>
<dbReference type="PANTHER" id="PTHR22912">
    <property type="entry name" value="DISULFIDE OXIDOREDUCTASE"/>
    <property type="match status" value="1"/>
</dbReference>
<evidence type="ECO:0000256" key="1">
    <source>
        <dbReference type="ARBA" id="ARBA00007532"/>
    </source>
</evidence>
<dbReference type="GO" id="GO:0050660">
    <property type="term" value="F:flavin adenine dinucleotide binding"/>
    <property type="evidence" value="ECO:0007669"/>
    <property type="project" value="TreeGrafter"/>
</dbReference>
<evidence type="ECO:0000256" key="4">
    <source>
        <dbReference type="ARBA" id="ARBA00023027"/>
    </source>
</evidence>
<dbReference type="InterPro" id="IPR036188">
    <property type="entry name" value="FAD/NAD-bd_sf"/>
</dbReference>
<dbReference type="Pfam" id="PF07992">
    <property type="entry name" value="Pyr_redox_2"/>
    <property type="match status" value="1"/>
</dbReference>
<evidence type="ECO:0000259" key="5">
    <source>
        <dbReference type="Pfam" id="PF02852"/>
    </source>
</evidence>
<accession>K0TAU2</accession>
<feature type="domain" description="FAD/NAD(P)-binding" evidence="6">
    <location>
        <begin position="370"/>
        <end position="732"/>
    </location>
</feature>
<dbReference type="InterPro" id="IPR004099">
    <property type="entry name" value="Pyr_nucl-diS_OxRdtase_dimer"/>
</dbReference>
<dbReference type="PRINTS" id="PR00368">
    <property type="entry name" value="FADPNR"/>
</dbReference>
<dbReference type="InterPro" id="IPR023753">
    <property type="entry name" value="FAD/NAD-binding_dom"/>
</dbReference>
<evidence type="ECO:0000259" key="6">
    <source>
        <dbReference type="Pfam" id="PF07992"/>
    </source>
</evidence>
<comment type="caution">
    <text evidence="7">The sequence shown here is derived from an EMBL/GenBank/DDBJ whole genome shotgun (WGS) entry which is preliminary data.</text>
</comment>
<dbReference type="GO" id="GO:0004148">
    <property type="term" value="F:dihydrolipoyl dehydrogenase (NADH) activity"/>
    <property type="evidence" value="ECO:0007669"/>
    <property type="project" value="TreeGrafter"/>
</dbReference>
<keyword evidence="8" id="KW-1185">Reference proteome</keyword>
<feature type="domain" description="Pyridine nucleotide-disulphide oxidoreductase dimerisation" evidence="5">
    <location>
        <begin position="791"/>
        <end position="897"/>
    </location>
</feature>
<dbReference type="InterPro" id="IPR050151">
    <property type="entry name" value="Class-I_Pyr_Nuc-Dis_Oxidored"/>
</dbReference>
<dbReference type="Gene3D" id="3.30.390.30">
    <property type="match status" value="1"/>
</dbReference>
<keyword evidence="3" id="KW-0274">FAD</keyword>
<dbReference type="eggNOG" id="KOG1335">
    <property type="taxonomic scope" value="Eukaryota"/>
</dbReference>
<evidence type="ECO:0000313" key="7">
    <source>
        <dbReference type="EMBL" id="EJK67607.1"/>
    </source>
</evidence>
<gene>
    <name evidence="7" type="ORF">THAOC_11338</name>
</gene>
<dbReference type="PRINTS" id="PR00411">
    <property type="entry name" value="PNDRDTASEI"/>
</dbReference>
<dbReference type="Pfam" id="PF02852">
    <property type="entry name" value="Pyr_redox_dim"/>
    <property type="match status" value="1"/>
</dbReference>
<dbReference type="SUPFAM" id="SSF51905">
    <property type="entry name" value="FAD/NAD(P)-binding domain"/>
    <property type="match status" value="1"/>
</dbReference>
<sequence>MGIFPTAHSTDRLSPDELGQTRSAKTKVAAWYQRDVRLVAVADYARSSTRAFTFGRSASDSTFGLYLRVFVLHCRGLSARYLFQVRDLCRHPLRVGIEMRDPTISAPKASFHLTLLADEPRYFVPITSNSQHDSHGDDGGGQANSQLVIVERVTATASFVDCAGDPSETFERTKWLIHHDHDISPTNLHADNDEAACLALPGNLHSFGRAPPPGPWPCMPACDVLLAVRVMVFGPFGPLPRQSLRETWTSSVFGLESRSKGLDGDQRAERSRRKIRFPRYIRFAFAREGRVHSITMIARRALPLATALALLVPDGTAFRPPSFRRTMQSDGGETGFAATKRQYRPCTAITGTTSPLSAAISPNDVPDSPYDLCVIGAGPVGVSAALQAARLSKSVVLVDAPRASGALMNEATGEDLSIGGPTGLFSKALRDAGKKISVSSLKGMGLRDESVWNEVVTTCVELASYNARDTVRQLEYAGVTYCQGLAQFTDSGGTDSLFVTSEDNSISTVNAKNILVATGSTPFRPGGIPFDGRRVFDSDSINTLGYLPKSVAITGSGIIAIGPHFSTSPPVIESEFAKIFKNLGSDVTLIIRDKIPRNALMKIGLDKDISATLVADLARSGIKIERDAQVKKFVVPKDNPKAPIVLELEAKGGGKRPTNASLSIKCDIYLAAVGRKPNTASLNLQAAGIDTDEYGGILVDSSLRTTARGGNVYAAGDVVGRPFLASTGMAQGFAAINSMFLRDETSDSAVDYCSEDNKGYCNDEICTLGDASSAGDGFDPKSLASDPFAFPVGVWSTPEASYYGLSTQQCQDMGIDAGEGVALYAECLRGLVFSPNGLLKIVFDKSNGRIMGVHICGDDACELIHYGMELVKAERTVDDVLSNLYSAVTFHELYRTAAMAAVDQKGARKRRAAVGRALSKRNRGPEGE</sequence>
<dbReference type="Gene3D" id="3.50.50.60">
    <property type="entry name" value="FAD/NAD(P)-binding domain"/>
    <property type="match status" value="2"/>
</dbReference>
<dbReference type="Proteomes" id="UP000266841">
    <property type="component" value="Unassembled WGS sequence"/>
</dbReference>
<proteinExistence type="inferred from homology"/>